<evidence type="ECO:0000256" key="1">
    <source>
        <dbReference type="SAM" id="SignalP"/>
    </source>
</evidence>
<protein>
    <submittedName>
        <fullName evidence="2">Uncharacterized protein</fullName>
    </submittedName>
</protein>
<reference evidence="3" key="1">
    <citation type="submission" date="2006-08" db="EMBL/GenBank/DDBJ databases">
        <title>Complete sequence of Alkalilimnicola ehrilichei MLHE-1.</title>
        <authorList>
            <person name="Copeland A."/>
            <person name="Lucas S."/>
            <person name="Lapidus A."/>
            <person name="Barry K."/>
            <person name="Detter J.C."/>
            <person name="Glavina del Rio T."/>
            <person name="Hammon N."/>
            <person name="Israni S."/>
            <person name="Dalin E."/>
            <person name="Tice H."/>
            <person name="Pitluck S."/>
            <person name="Sims D."/>
            <person name="Brettin T."/>
            <person name="Bruce D."/>
            <person name="Han C."/>
            <person name="Tapia R."/>
            <person name="Gilna P."/>
            <person name="Schmutz J."/>
            <person name="Larimer F."/>
            <person name="Land M."/>
            <person name="Hauser L."/>
            <person name="Kyrpides N."/>
            <person name="Mikhailova N."/>
            <person name="Oremland R.S."/>
            <person name="Hoeft S.E."/>
            <person name="Switzer-Blum J."/>
            <person name="Kulp T."/>
            <person name="King G."/>
            <person name="Tabita R."/>
            <person name="Witte B."/>
            <person name="Santini J.M."/>
            <person name="Basu P."/>
            <person name="Hollibaugh J.T."/>
            <person name="Xie G."/>
            <person name="Stolz J.F."/>
            <person name="Richardson P."/>
        </authorList>
    </citation>
    <scope>NUCLEOTIDE SEQUENCE [LARGE SCALE GENOMIC DNA]</scope>
    <source>
        <strain evidence="3">ATCC BAA-1101 / DSM 17681 / MLHE-1</strain>
    </source>
</reference>
<dbReference type="RefSeq" id="WP_011630438.1">
    <property type="nucleotide sequence ID" value="NC_008340.1"/>
</dbReference>
<organism evidence="2 3">
    <name type="scientific">Alkalilimnicola ehrlichii (strain ATCC BAA-1101 / DSM 17681 / MLHE-1)</name>
    <dbReference type="NCBI Taxonomy" id="187272"/>
    <lineage>
        <taxon>Bacteria</taxon>
        <taxon>Pseudomonadati</taxon>
        <taxon>Pseudomonadota</taxon>
        <taxon>Gammaproteobacteria</taxon>
        <taxon>Chromatiales</taxon>
        <taxon>Ectothiorhodospiraceae</taxon>
        <taxon>Alkalilimnicola</taxon>
    </lineage>
</organism>
<dbReference type="HOGENOM" id="CLU_1363827_0_0_6"/>
<feature type="chain" id="PRO_5004167826" evidence="1">
    <location>
        <begin position="30"/>
        <end position="200"/>
    </location>
</feature>
<evidence type="ECO:0000313" key="2">
    <source>
        <dbReference type="EMBL" id="ABI58045.1"/>
    </source>
</evidence>
<dbReference type="KEGG" id="aeh:Mlg_2705"/>
<dbReference type="AlphaFoldDB" id="Q0A542"/>
<gene>
    <name evidence="2" type="ordered locus">Mlg_2705</name>
</gene>
<dbReference type="Proteomes" id="UP000001962">
    <property type="component" value="Chromosome"/>
</dbReference>
<dbReference type="OrthoDB" id="9958393at2"/>
<keyword evidence="1" id="KW-0732">Signal</keyword>
<keyword evidence="3" id="KW-1185">Reference proteome</keyword>
<evidence type="ECO:0000313" key="3">
    <source>
        <dbReference type="Proteomes" id="UP000001962"/>
    </source>
</evidence>
<sequence length="200" mass="21832">MHRRNPTLKAAAISAFIGTAALTSPALHADPFDGFFAPGDNGEASIAPVESLFLTIYEAADGTSEGYARALTEAINYRVAAMQIFGDDWFKIDRALRNDFLEVFPSAIQDYLESLAITDFHIESITPTERDTEFDASGELVTDATQDPLPVTWTVRVRGPEARIIRAETADATLLLPEHARQQVADNPTDLEDIMGGLGY</sequence>
<accession>Q0A542</accession>
<proteinExistence type="predicted"/>
<feature type="signal peptide" evidence="1">
    <location>
        <begin position="1"/>
        <end position="29"/>
    </location>
</feature>
<name>Q0A542_ALKEH</name>
<dbReference type="EMBL" id="CP000453">
    <property type="protein sequence ID" value="ABI58045.1"/>
    <property type="molecule type" value="Genomic_DNA"/>
</dbReference>